<evidence type="ECO:0000256" key="9">
    <source>
        <dbReference type="SAM" id="Phobius"/>
    </source>
</evidence>
<sequence>MSWLTDLAGKAEDFLVKIDKNAAAVAAQTVLVTKDRVTPSHSRRDSGASVASVASDFSNHHAPQTGSTAANFKSSVSMSDLSKAGKAKLDLDATLMASLNVNGDVLDTSSVSTTPNSASYSNGSGGNDLTIVQENNLLKQEIKSINQEIRQSMQHAKQAQKEAKIADQQLKNQIAVVQSVEQQLSLLRKENMTLADQLLDKDAELSTLKSKVEAIHVEQEHQTKLEHMQAQLETEYKKRQSLEIESKVQLNQLEKECCTLMSESQQYQQQFQTVKEELELTHQSFNEYKLRAQRILQDKDRLLQDIKEHKTVESFQLPNELLMAELDQLQQERDLLREETAQSNSQLQQCRKEIALLETRYEDEIRQIRELNNHAETRLLEERTKKEIVENELRQLDEELRYVREDLSQQKVQSVGRIQQLETELNKVRNQLTSKQNNSSTPSQDELEQRLRTLTETLVAKQAVLETVQSERSSLLLQLERAHKERTGTPSENENSTRVLLNITDDELAKVTTGVSRRMRHAYSSLDSLNFRFGQALRRRPAARLVLFFYMVVLHFWVAFVLLTYTPEMHENHTTSL</sequence>
<organism evidence="10 11">
    <name type="scientific">Daphnia galeata</name>
    <dbReference type="NCBI Taxonomy" id="27404"/>
    <lineage>
        <taxon>Eukaryota</taxon>
        <taxon>Metazoa</taxon>
        <taxon>Ecdysozoa</taxon>
        <taxon>Arthropoda</taxon>
        <taxon>Crustacea</taxon>
        <taxon>Branchiopoda</taxon>
        <taxon>Diplostraca</taxon>
        <taxon>Cladocera</taxon>
        <taxon>Anomopoda</taxon>
        <taxon>Daphniidae</taxon>
        <taxon>Daphnia</taxon>
    </lineage>
</organism>
<evidence type="ECO:0000313" key="11">
    <source>
        <dbReference type="Proteomes" id="UP000789390"/>
    </source>
</evidence>
<dbReference type="GO" id="GO:0000301">
    <property type="term" value="P:retrograde transport, vesicle recycling within Golgi"/>
    <property type="evidence" value="ECO:0007669"/>
    <property type="project" value="TreeGrafter"/>
</dbReference>
<dbReference type="GO" id="GO:0031985">
    <property type="term" value="C:Golgi cisterna"/>
    <property type="evidence" value="ECO:0007669"/>
    <property type="project" value="TreeGrafter"/>
</dbReference>
<evidence type="ECO:0000256" key="1">
    <source>
        <dbReference type="ARBA" id="ARBA00004409"/>
    </source>
</evidence>
<comment type="subcellular location">
    <subcellularLocation>
        <location evidence="1">Golgi apparatus membrane</location>
        <topology evidence="1">Single-pass type IV membrane protein</topology>
    </subcellularLocation>
</comment>
<keyword evidence="4" id="KW-0333">Golgi apparatus</keyword>
<evidence type="ECO:0000256" key="5">
    <source>
        <dbReference type="ARBA" id="ARBA00023054"/>
    </source>
</evidence>
<accession>A0A8J2RIY7</accession>
<dbReference type="PANTHER" id="PTHR13815">
    <property type="entry name" value="GOLGIN-84"/>
    <property type="match status" value="1"/>
</dbReference>
<feature type="coiled-coil region" evidence="7">
    <location>
        <begin position="319"/>
        <end position="485"/>
    </location>
</feature>
<evidence type="ECO:0000256" key="7">
    <source>
        <dbReference type="SAM" id="Coils"/>
    </source>
</evidence>
<feature type="region of interest" description="Disordered" evidence="8">
    <location>
        <begin position="36"/>
        <end position="69"/>
    </location>
</feature>
<gene>
    <name evidence="10" type="ORF">DGAL_LOCUS5610</name>
</gene>
<dbReference type="Proteomes" id="UP000789390">
    <property type="component" value="Unassembled WGS sequence"/>
</dbReference>
<keyword evidence="5 7" id="KW-0175">Coiled coil</keyword>
<proteinExistence type="predicted"/>
<evidence type="ECO:0000256" key="8">
    <source>
        <dbReference type="SAM" id="MobiDB-lite"/>
    </source>
</evidence>
<dbReference type="GO" id="GO:0000139">
    <property type="term" value="C:Golgi membrane"/>
    <property type="evidence" value="ECO:0007669"/>
    <property type="project" value="UniProtKB-SubCell"/>
</dbReference>
<comment type="caution">
    <text evidence="10">The sequence shown here is derived from an EMBL/GenBank/DDBJ whole genome shotgun (WGS) entry which is preliminary data.</text>
</comment>
<evidence type="ECO:0000256" key="6">
    <source>
        <dbReference type="ARBA" id="ARBA00023136"/>
    </source>
</evidence>
<dbReference type="OrthoDB" id="248903at2759"/>
<keyword evidence="3 9" id="KW-1133">Transmembrane helix</keyword>
<dbReference type="PANTHER" id="PTHR13815:SF7">
    <property type="entry name" value="GOLGIN SUBFAMILY A MEMBER 5"/>
    <property type="match status" value="1"/>
</dbReference>
<dbReference type="GO" id="GO:0007030">
    <property type="term" value="P:Golgi organization"/>
    <property type="evidence" value="ECO:0007669"/>
    <property type="project" value="InterPro"/>
</dbReference>
<evidence type="ECO:0000313" key="10">
    <source>
        <dbReference type="EMBL" id="CAH0103076.1"/>
    </source>
</evidence>
<feature type="coiled-coil region" evidence="7">
    <location>
        <begin position="135"/>
        <end position="197"/>
    </location>
</feature>
<reference evidence="10" key="1">
    <citation type="submission" date="2021-11" db="EMBL/GenBank/DDBJ databases">
        <authorList>
            <person name="Schell T."/>
        </authorList>
    </citation>
    <scope>NUCLEOTIDE SEQUENCE</scope>
    <source>
        <strain evidence="10">M5</strain>
    </source>
</reference>
<dbReference type="EMBL" id="CAKKLH010000101">
    <property type="protein sequence ID" value="CAH0103076.1"/>
    <property type="molecule type" value="Genomic_DNA"/>
</dbReference>
<dbReference type="AlphaFoldDB" id="A0A8J2RIY7"/>
<protein>
    <recommendedName>
        <fullName evidence="12">Golgin-84</fullName>
    </recommendedName>
</protein>
<dbReference type="Pfam" id="PF09787">
    <property type="entry name" value="Golgin_A5"/>
    <property type="match status" value="1"/>
</dbReference>
<feature type="compositionally biased region" description="Low complexity" evidence="8">
    <location>
        <begin position="47"/>
        <end position="57"/>
    </location>
</feature>
<evidence type="ECO:0008006" key="12">
    <source>
        <dbReference type="Google" id="ProtNLM"/>
    </source>
</evidence>
<feature type="transmembrane region" description="Helical" evidence="9">
    <location>
        <begin position="545"/>
        <end position="565"/>
    </location>
</feature>
<feature type="region of interest" description="Disordered" evidence="8">
    <location>
        <begin position="106"/>
        <end position="126"/>
    </location>
</feature>
<keyword evidence="6 9" id="KW-0472">Membrane</keyword>
<evidence type="ECO:0000256" key="4">
    <source>
        <dbReference type="ARBA" id="ARBA00023034"/>
    </source>
</evidence>
<feature type="compositionally biased region" description="Basic and acidic residues" evidence="8">
    <location>
        <begin position="36"/>
        <end position="46"/>
    </location>
</feature>
<evidence type="ECO:0000256" key="3">
    <source>
        <dbReference type="ARBA" id="ARBA00022989"/>
    </source>
</evidence>
<keyword evidence="2 9" id="KW-0812">Transmembrane</keyword>
<dbReference type="InterPro" id="IPR019177">
    <property type="entry name" value="Golgin_subfamily_A_member_5"/>
</dbReference>
<name>A0A8J2RIY7_9CRUS</name>
<keyword evidence="11" id="KW-1185">Reference proteome</keyword>
<feature type="compositionally biased region" description="Polar residues" evidence="8">
    <location>
        <begin position="106"/>
        <end position="115"/>
    </location>
</feature>
<evidence type="ECO:0000256" key="2">
    <source>
        <dbReference type="ARBA" id="ARBA00022692"/>
    </source>
</evidence>